<evidence type="ECO:0000313" key="1">
    <source>
        <dbReference type="EMBL" id="GBM28004.1"/>
    </source>
</evidence>
<dbReference type="Proteomes" id="UP000499080">
    <property type="component" value="Unassembled WGS sequence"/>
</dbReference>
<sequence>MPLKPSPLNIIQPSGPRYDEDLQKLLNEIGSDFSDENNRTEDFLMKVHIRLFLNYPNLKMQNVNQKLKLLQVNIIIIAEILLSGHSETKRTIRITAYNIMQLPELVYGYFL</sequence>
<gene>
    <name evidence="1" type="ORF">AVEN_217904_1</name>
</gene>
<protein>
    <submittedName>
        <fullName evidence="1">Uncharacterized protein</fullName>
    </submittedName>
</protein>
<dbReference type="EMBL" id="BGPR01000600">
    <property type="protein sequence ID" value="GBM28004.1"/>
    <property type="molecule type" value="Genomic_DNA"/>
</dbReference>
<organism evidence="1 2">
    <name type="scientific">Araneus ventricosus</name>
    <name type="common">Orbweaver spider</name>
    <name type="synonym">Epeira ventricosa</name>
    <dbReference type="NCBI Taxonomy" id="182803"/>
    <lineage>
        <taxon>Eukaryota</taxon>
        <taxon>Metazoa</taxon>
        <taxon>Ecdysozoa</taxon>
        <taxon>Arthropoda</taxon>
        <taxon>Chelicerata</taxon>
        <taxon>Arachnida</taxon>
        <taxon>Araneae</taxon>
        <taxon>Araneomorphae</taxon>
        <taxon>Entelegynae</taxon>
        <taxon>Araneoidea</taxon>
        <taxon>Araneidae</taxon>
        <taxon>Araneus</taxon>
    </lineage>
</organism>
<dbReference type="AlphaFoldDB" id="A0A4Y2EJH6"/>
<keyword evidence="2" id="KW-1185">Reference proteome</keyword>
<comment type="caution">
    <text evidence="1">The sequence shown here is derived from an EMBL/GenBank/DDBJ whole genome shotgun (WGS) entry which is preliminary data.</text>
</comment>
<proteinExistence type="predicted"/>
<name>A0A4Y2EJH6_ARAVE</name>
<dbReference type="OrthoDB" id="10598078at2759"/>
<evidence type="ECO:0000313" key="2">
    <source>
        <dbReference type="Proteomes" id="UP000499080"/>
    </source>
</evidence>
<reference evidence="1 2" key="1">
    <citation type="journal article" date="2019" name="Sci. Rep.">
        <title>Orb-weaving spider Araneus ventricosus genome elucidates the spidroin gene catalogue.</title>
        <authorList>
            <person name="Kono N."/>
            <person name="Nakamura H."/>
            <person name="Ohtoshi R."/>
            <person name="Moran D.A.P."/>
            <person name="Shinohara A."/>
            <person name="Yoshida Y."/>
            <person name="Fujiwara M."/>
            <person name="Mori M."/>
            <person name="Tomita M."/>
            <person name="Arakawa K."/>
        </authorList>
    </citation>
    <scope>NUCLEOTIDE SEQUENCE [LARGE SCALE GENOMIC DNA]</scope>
</reference>
<accession>A0A4Y2EJH6</accession>